<gene>
    <name evidence="10" type="ORF">FHU41_000824</name>
</gene>
<keyword evidence="5 8" id="KW-1133">Transmembrane helix</keyword>
<feature type="domain" description="Polysaccharide chain length determinant N-terminal" evidence="9">
    <location>
        <begin position="5"/>
        <end position="89"/>
    </location>
</feature>
<keyword evidence="11" id="KW-1185">Reference proteome</keyword>
<dbReference type="RefSeq" id="WP_179388345.1">
    <property type="nucleotide sequence ID" value="NZ_JACBYQ010000001.1"/>
</dbReference>
<keyword evidence="3" id="KW-1003">Cell membrane</keyword>
<organism evidence="10 11">
    <name type="scientific">Psychromicrobium silvestre</name>
    <dbReference type="NCBI Taxonomy" id="1645614"/>
    <lineage>
        <taxon>Bacteria</taxon>
        <taxon>Bacillati</taxon>
        <taxon>Actinomycetota</taxon>
        <taxon>Actinomycetes</taxon>
        <taxon>Micrococcales</taxon>
        <taxon>Micrococcaceae</taxon>
        <taxon>Psychromicrobium</taxon>
    </lineage>
</organism>
<feature type="transmembrane region" description="Helical" evidence="8">
    <location>
        <begin position="12"/>
        <end position="34"/>
    </location>
</feature>
<keyword evidence="4 8" id="KW-0812">Transmembrane</keyword>
<dbReference type="InterPro" id="IPR003856">
    <property type="entry name" value="LPS_length_determ_N"/>
</dbReference>
<dbReference type="PANTHER" id="PTHR32309:SF31">
    <property type="entry name" value="CAPSULAR EXOPOLYSACCHARIDE FAMILY"/>
    <property type="match status" value="1"/>
</dbReference>
<evidence type="ECO:0000256" key="6">
    <source>
        <dbReference type="ARBA" id="ARBA00023136"/>
    </source>
</evidence>
<evidence type="ECO:0000259" key="9">
    <source>
        <dbReference type="Pfam" id="PF02706"/>
    </source>
</evidence>
<evidence type="ECO:0000256" key="3">
    <source>
        <dbReference type="ARBA" id="ARBA00022475"/>
    </source>
</evidence>
<dbReference type="AlphaFoldDB" id="A0A7Y9LS53"/>
<evidence type="ECO:0000256" key="4">
    <source>
        <dbReference type="ARBA" id="ARBA00022692"/>
    </source>
</evidence>
<dbReference type="EMBL" id="JACBYQ010000001">
    <property type="protein sequence ID" value="NYE94603.1"/>
    <property type="molecule type" value="Genomic_DNA"/>
</dbReference>
<dbReference type="PANTHER" id="PTHR32309">
    <property type="entry name" value="TYROSINE-PROTEIN KINASE"/>
    <property type="match status" value="1"/>
</dbReference>
<comment type="similarity">
    <text evidence="2">Belongs to the CpsC/CapA family.</text>
</comment>
<feature type="transmembrane region" description="Helical" evidence="8">
    <location>
        <begin position="174"/>
        <end position="193"/>
    </location>
</feature>
<dbReference type="GO" id="GO:0005886">
    <property type="term" value="C:plasma membrane"/>
    <property type="evidence" value="ECO:0007669"/>
    <property type="project" value="UniProtKB-SubCell"/>
</dbReference>
<evidence type="ECO:0000313" key="11">
    <source>
        <dbReference type="Proteomes" id="UP000521748"/>
    </source>
</evidence>
<accession>A0A7Y9LS53</accession>
<feature type="compositionally biased region" description="Low complexity" evidence="7">
    <location>
        <begin position="220"/>
        <end position="238"/>
    </location>
</feature>
<evidence type="ECO:0000313" key="10">
    <source>
        <dbReference type="EMBL" id="NYE94603.1"/>
    </source>
</evidence>
<comment type="caution">
    <text evidence="10">The sequence shown here is derived from an EMBL/GenBank/DDBJ whole genome shotgun (WGS) entry which is preliminary data.</text>
</comment>
<evidence type="ECO:0000256" key="2">
    <source>
        <dbReference type="ARBA" id="ARBA00006683"/>
    </source>
</evidence>
<comment type="subcellular location">
    <subcellularLocation>
        <location evidence="1">Cell membrane</location>
        <topology evidence="1">Multi-pass membrane protein</topology>
    </subcellularLocation>
</comment>
<keyword evidence="6 8" id="KW-0472">Membrane</keyword>
<protein>
    <submittedName>
        <fullName evidence="10">Capsular polysaccharide biosynthesis protein</fullName>
    </submittedName>
</protein>
<proteinExistence type="inferred from homology"/>
<reference evidence="10 11" key="1">
    <citation type="submission" date="2020-07" db="EMBL/GenBank/DDBJ databases">
        <title>Sequencing the genomes of 1000 actinobacteria strains.</title>
        <authorList>
            <person name="Klenk H.-P."/>
        </authorList>
    </citation>
    <scope>NUCLEOTIDE SEQUENCE [LARGE SCALE GENOMIC DNA]</scope>
    <source>
        <strain evidence="10 11">DSM 102047</strain>
    </source>
</reference>
<name>A0A7Y9LS53_9MICC</name>
<evidence type="ECO:0000256" key="8">
    <source>
        <dbReference type="SAM" id="Phobius"/>
    </source>
</evidence>
<dbReference type="Proteomes" id="UP000521748">
    <property type="component" value="Unassembled WGS sequence"/>
</dbReference>
<evidence type="ECO:0000256" key="5">
    <source>
        <dbReference type="ARBA" id="ARBA00022989"/>
    </source>
</evidence>
<feature type="region of interest" description="Disordered" evidence="7">
    <location>
        <begin position="211"/>
        <end position="252"/>
    </location>
</feature>
<sequence>MRIEDLWGALRRSWWIVLIGIALGLAGGLVATTITSKVYVSETQVFVSTRTTGTIAELQQGEVFAEARAQSLVILTTSQSILQPVIDELDLKMTLGQLTGMVSASSTPSTPVVTVKVSAGDPKLASDIAAKITARLKDDSGTLDPTTGKTSPVSIVVLSEATTPTDPSSPNRSMNLALGGFVGFAVGLIAALIRGQRKTLPVVENGLVRVEAPKQPRPPSSASSSAAAKPQAQAVKQQNLKQQKGNTAGNGK</sequence>
<evidence type="ECO:0000256" key="1">
    <source>
        <dbReference type="ARBA" id="ARBA00004651"/>
    </source>
</evidence>
<dbReference type="Pfam" id="PF02706">
    <property type="entry name" value="Wzz"/>
    <property type="match status" value="1"/>
</dbReference>
<dbReference type="InterPro" id="IPR050445">
    <property type="entry name" value="Bact_polysacc_biosynth/exp"/>
</dbReference>
<evidence type="ECO:0000256" key="7">
    <source>
        <dbReference type="SAM" id="MobiDB-lite"/>
    </source>
</evidence>
<feature type="compositionally biased region" description="Polar residues" evidence="7">
    <location>
        <begin position="239"/>
        <end position="252"/>
    </location>
</feature>